<evidence type="ECO:0000256" key="6">
    <source>
        <dbReference type="ARBA" id="ARBA00023033"/>
    </source>
</evidence>
<evidence type="ECO:0000313" key="9">
    <source>
        <dbReference type="Proteomes" id="UP001218218"/>
    </source>
</evidence>
<feature type="non-terminal residue" evidence="8">
    <location>
        <position position="1"/>
    </location>
</feature>
<dbReference type="Pfam" id="PF00067">
    <property type="entry name" value="p450"/>
    <property type="match status" value="1"/>
</dbReference>
<dbReference type="PANTHER" id="PTHR46206:SF6">
    <property type="entry name" value="CYTOCHROME P450 MONOOXYGENASE AN1598-RELATED"/>
    <property type="match status" value="1"/>
</dbReference>
<keyword evidence="7" id="KW-0349">Heme</keyword>
<comment type="caution">
    <text evidence="8">The sequence shown here is derived from an EMBL/GenBank/DDBJ whole genome shotgun (WGS) entry which is preliminary data.</text>
</comment>
<dbReference type="InterPro" id="IPR001128">
    <property type="entry name" value="Cyt_P450"/>
</dbReference>
<keyword evidence="6 7" id="KW-0503">Monooxygenase</keyword>
<dbReference type="GO" id="GO:0004497">
    <property type="term" value="F:monooxygenase activity"/>
    <property type="evidence" value="ECO:0007669"/>
    <property type="project" value="UniProtKB-KW"/>
</dbReference>
<feature type="non-terminal residue" evidence="8">
    <location>
        <position position="220"/>
    </location>
</feature>
<evidence type="ECO:0000256" key="5">
    <source>
        <dbReference type="ARBA" id="ARBA00023004"/>
    </source>
</evidence>
<dbReference type="GO" id="GO:0020037">
    <property type="term" value="F:heme binding"/>
    <property type="evidence" value="ECO:0007669"/>
    <property type="project" value="InterPro"/>
</dbReference>
<dbReference type="EMBL" id="JARIHO010000068">
    <property type="protein sequence ID" value="KAJ7314209.1"/>
    <property type="molecule type" value="Genomic_DNA"/>
</dbReference>
<evidence type="ECO:0000256" key="1">
    <source>
        <dbReference type="ARBA" id="ARBA00001971"/>
    </source>
</evidence>
<organism evidence="8 9">
    <name type="scientific">Mycena albidolilacea</name>
    <dbReference type="NCBI Taxonomy" id="1033008"/>
    <lineage>
        <taxon>Eukaryota</taxon>
        <taxon>Fungi</taxon>
        <taxon>Dikarya</taxon>
        <taxon>Basidiomycota</taxon>
        <taxon>Agaricomycotina</taxon>
        <taxon>Agaricomycetes</taxon>
        <taxon>Agaricomycetidae</taxon>
        <taxon>Agaricales</taxon>
        <taxon>Marasmiineae</taxon>
        <taxon>Mycenaceae</taxon>
        <taxon>Mycena</taxon>
    </lineage>
</organism>
<keyword evidence="5 7" id="KW-0408">Iron</keyword>
<accession>A0AAD7ED31</accession>
<evidence type="ECO:0000256" key="2">
    <source>
        <dbReference type="ARBA" id="ARBA00010617"/>
    </source>
</evidence>
<dbReference type="InterPro" id="IPR036396">
    <property type="entry name" value="Cyt_P450_sf"/>
</dbReference>
<evidence type="ECO:0000256" key="7">
    <source>
        <dbReference type="RuleBase" id="RU000461"/>
    </source>
</evidence>
<evidence type="ECO:0000256" key="3">
    <source>
        <dbReference type="ARBA" id="ARBA00022723"/>
    </source>
</evidence>
<protein>
    <submittedName>
        <fullName evidence="8">Cytochrome P450</fullName>
    </submittedName>
</protein>
<dbReference type="GO" id="GO:0005506">
    <property type="term" value="F:iron ion binding"/>
    <property type="evidence" value="ECO:0007669"/>
    <property type="project" value="InterPro"/>
</dbReference>
<name>A0AAD7ED31_9AGAR</name>
<evidence type="ECO:0000313" key="8">
    <source>
        <dbReference type="EMBL" id="KAJ7314209.1"/>
    </source>
</evidence>
<dbReference type="PROSITE" id="PS00086">
    <property type="entry name" value="CYTOCHROME_P450"/>
    <property type="match status" value="1"/>
</dbReference>
<sequence>DLISWLLEFAEGEERTTSALASRVLLVNFPALLPASSTLTSALYDLAAYPEHIDPMREEVQHAITEDRWTKAAIGKINKADSFLRESQRPVALSLEVVAPEGFTFTDSTMIPYGSYVSTSGMAIYYDEDNYALASQFDGFRFAHLRDERSRDEHSAFNYHIVSTSEEYLSFGHGRHACPGWHVSQPMIPYSLGHLCGVLAWVLHRPHLSPLRPCSFVATS</sequence>
<dbReference type="AlphaFoldDB" id="A0AAD7ED31"/>
<evidence type="ECO:0000256" key="4">
    <source>
        <dbReference type="ARBA" id="ARBA00023002"/>
    </source>
</evidence>
<keyword evidence="3 7" id="KW-0479">Metal-binding</keyword>
<comment type="cofactor">
    <cofactor evidence="1">
        <name>heme</name>
        <dbReference type="ChEBI" id="CHEBI:30413"/>
    </cofactor>
</comment>
<dbReference type="Gene3D" id="1.10.630.10">
    <property type="entry name" value="Cytochrome P450"/>
    <property type="match status" value="1"/>
</dbReference>
<dbReference type="GO" id="GO:0016705">
    <property type="term" value="F:oxidoreductase activity, acting on paired donors, with incorporation or reduction of molecular oxygen"/>
    <property type="evidence" value="ECO:0007669"/>
    <property type="project" value="InterPro"/>
</dbReference>
<gene>
    <name evidence="8" type="ORF">DFH08DRAFT_1041839</name>
</gene>
<reference evidence="8" key="1">
    <citation type="submission" date="2023-03" db="EMBL/GenBank/DDBJ databases">
        <title>Massive genome expansion in bonnet fungi (Mycena s.s.) driven by repeated elements and novel gene families across ecological guilds.</title>
        <authorList>
            <consortium name="Lawrence Berkeley National Laboratory"/>
            <person name="Harder C.B."/>
            <person name="Miyauchi S."/>
            <person name="Viragh M."/>
            <person name="Kuo A."/>
            <person name="Thoen E."/>
            <person name="Andreopoulos B."/>
            <person name="Lu D."/>
            <person name="Skrede I."/>
            <person name="Drula E."/>
            <person name="Henrissat B."/>
            <person name="Morin E."/>
            <person name="Kohler A."/>
            <person name="Barry K."/>
            <person name="LaButti K."/>
            <person name="Morin E."/>
            <person name="Salamov A."/>
            <person name="Lipzen A."/>
            <person name="Mereny Z."/>
            <person name="Hegedus B."/>
            <person name="Baldrian P."/>
            <person name="Stursova M."/>
            <person name="Weitz H."/>
            <person name="Taylor A."/>
            <person name="Grigoriev I.V."/>
            <person name="Nagy L.G."/>
            <person name="Martin F."/>
            <person name="Kauserud H."/>
        </authorList>
    </citation>
    <scope>NUCLEOTIDE SEQUENCE</scope>
    <source>
        <strain evidence="8">CBHHK002</strain>
    </source>
</reference>
<dbReference type="Proteomes" id="UP001218218">
    <property type="component" value="Unassembled WGS sequence"/>
</dbReference>
<keyword evidence="9" id="KW-1185">Reference proteome</keyword>
<dbReference type="SUPFAM" id="SSF48264">
    <property type="entry name" value="Cytochrome P450"/>
    <property type="match status" value="1"/>
</dbReference>
<keyword evidence="4 7" id="KW-0560">Oxidoreductase</keyword>
<comment type="similarity">
    <text evidence="2 7">Belongs to the cytochrome P450 family.</text>
</comment>
<dbReference type="PANTHER" id="PTHR46206">
    <property type="entry name" value="CYTOCHROME P450"/>
    <property type="match status" value="1"/>
</dbReference>
<dbReference type="CDD" id="cd11041">
    <property type="entry name" value="CYP503A1-like"/>
    <property type="match status" value="1"/>
</dbReference>
<dbReference type="InterPro" id="IPR017972">
    <property type="entry name" value="Cyt_P450_CS"/>
</dbReference>
<proteinExistence type="inferred from homology"/>